<comment type="caution">
    <text evidence="1">The sequence shown here is derived from an EMBL/GenBank/DDBJ whole genome shotgun (WGS) entry which is preliminary data.</text>
</comment>
<gene>
    <name evidence="1" type="ORF">XENORESO_014099</name>
</gene>
<dbReference type="Proteomes" id="UP001444071">
    <property type="component" value="Unassembled WGS sequence"/>
</dbReference>
<keyword evidence="2" id="KW-1185">Reference proteome</keyword>
<sequence>MRGSPRSPALLARFISGENAYNSYPGRFFLLKPGSDARKAAEERPGCAEESAKVAAVIGAQRLWCAGRESSDERVDAGGGKALHPSSKWDISDSCQRRAKCWMTLCEFDRACAEAGALLLYDDTRFAQNGLESDYIGSHQCE</sequence>
<name>A0ABV0VS10_9TELE</name>
<accession>A0ABV0VS10</accession>
<evidence type="ECO:0000313" key="2">
    <source>
        <dbReference type="Proteomes" id="UP001444071"/>
    </source>
</evidence>
<proteinExistence type="predicted"/>
<evidence type="ECO:0000313" key="1">
    <source>
        <dbReference type="EMBL" id="MEQ2259970.1"/>
    </source>
</evidence>
<organism evidence="1 2">
    <name type="scientific">Xenotaenia resolanae</name>
    <dbReference type="NCBI Taxonomy" id="208358"/>
    <lineage>
        <taxon>Eukaryota</taxon>
        <taxon>Metazoa</taxon>
        <taxon>Chordata</taxon>
        <taxon>Craniata</taxon>
        <taxon>Vertebrata</taxon>
        <taxon>Euteleostomi</taxon>
        <taxon>Actinopterygii</taxon>
        <taxon>Neopterygii</taxon>
        <taxon>Teleostei</taxon>
        <taxon>Neoteleostei</taxon>
        <taxon>Acanthomorphata</taxon>
        <taxon>Ovalentaria</taxon>
        <taxon>Atherinomorphae</taxon>
        <taxon>Cyprinodontiformes</taxon>
        <taxon>Goodeidae</taxon>
        <taxon>Xenotaenia</taxon>
    </lineage>
</organism>
<reference evidence="1 2" key="1">
    <citation type="submission" date="2021-06" db="EMBL/GenBank/DDBJ databases">
        <authorList>
            <person name="Palmer J.M."/>
        </authorList>
    </citation>
    <scope>NUCLEOTIDE SEQUENCE [LARGE SCALE GENOMIC DNA]</scope>
    <source>
        <strain evidence="1 2">XR_2019</strain>
        <tissue evidence="1">Muscle</tissue>
    </source>
</reference>
<protein>
    <submittedName>
        <fullName evidence="1">Uncharacterized protein</fullName>
    </submittedName>
</protein>
<dbReference type="EMBL" id="JAHRIM010010055">
    <property type="protein sequence ID" value="MEQ2259970.1"/>
    <property type="molecule type" value="Genomic_DNA"/>
</dbReference>